<evidence type="ECO:0000313" key="1">
    <source>
        <dbReference type="EMBL" id="CAA7036736.1"/>
    </source>
</evidence>
<proteinExistence type="predicted"/>
<reference evidence="1" key="1">
    <citation type="submission" date="2020-01" db="EMBL/GenBank/DDBJ databases">
        <authorList>
            <person name="Mishra B."/>
        </authorList>
    </citation>
    <scope>NUCLEOTIDE SEQUENCE [LARGE SCALE GENOMIC DNA]</scope>
</reference>
<evidence type="ECO:0008006" key="3">
    <source>
        <dbReference type="Google" id="ProtNLM"/>
    </source>
</evidence>
<dbReference type="EMBL" id="CACVBM020001163">
    <property type="protein sequence ID" value="CAA7036736.1"/>
    <property type="molecule type" value="Genomic_DNA"/>
</dbReference>
<dbReference type="PANTHER" id="PTHR32153">
    <property type="entry name" value="OJ000223_09.16 PROTEIN"/>
    <property type="match status" value="1"/>
</dbReference>
<accession>A0A6D2JAP7</accession>
<gene>
    <name evidence="1" type="ORF">MERR_LOCUS23971</name>
</gene>
<dbReference type="AlphaFoldDB" id="A0A6D2JAP7"/>
<name>A0A6D2JAP7_9BRAS</name>
<protein>
    <recommendedName>
        <fullName evidence="3">FBD domain-containing protein</fullName>
    </recommendedName>
</protein>
<comment type="caution">
    <text evidence="1">The sequence shown here is derived from an EMBL/GenBank/DDBJ whole genome shotgun (WGS) entry which is preliminary data.</text>
</comment>
<keyword evidence="2" id="KW-1185">Reference proteome</keyword>
<dbReference type="Proteomes" id="UP000467841">
    <property type="component" value="Unassembled WGS sequence"/>
</dbReference>
<dbReference type="OrthoDB" id="1113135at2759"/>
<dbReference type="SUPFAM" id="SSF52047">
    <property type="entry name" value="RNI-like"/>
    <property type="match status" value="1"/>
</dbReference>
<organism evidence="1 2">
    <name type="scientific">Microthlaspi erraticum</name>
    <dbReference type="NCBI Taxonomy" id="1685480"/>
    <lineage>
        <taxon>Eukaryota</taxon>
        <taxon>Viridiplantae</taxon>
        <taxon>Streptophyta</taxon>
        <taxon>Embryophyta</taxon>
        <taxon>Tracheophyta</taxon>
        <taxon>Spermatophyta</taxon>
        <taxon>Magnoliopsida</taxon>
        <taxon>eudicotyledons</taxon>
        <taxon>Gunneridae</taxon>
        <taxon>Pentapetalae</taxon>
        <taxon>rosids</taxon>
        <taxon>malvids</taxon>
        <taxon>Brassicales</taxon>
        <taxon>Brassicaceae</taxon>
        <taxon>Coluteocarpeae</taxon>
        <taxon>Microthlaspi</taxon>
    </lineage>
</organism>
<sequence>MAKILSGCPILESLTLYFCNQLNVLDLSTSPRLRTLEVVRDTCIPGPTEIVAPHIRCLILKTSQLPCTLVDVSSLTEAKLNILFKSVRETLQAGFLLQANVVNMLEKLMHVEKLTIGGNFLQMLSLAEIRGLPFPMFNVKDLTLETSISQYVIPGVERILQNSPDLKKLTLHTRHYIAIPNDYFYKHIVSQGLNPDQCWRSKDGLSWNTSHWNLNSEHVASFVELLLKNTKTLEKIGLQLDGGYCRFKELIPTFSHNENVSIALLTKPMVTSDDQW</sequence>
<evidence type="ECO:0000313" key="2">
    <source>
        <dbReference type="Proteomes" id="UP000467841"/>
    </source>
</evidence>
<dbReference type="InterPro" id="IPR044997">
    <property type="entry name" value="F-box_plant"/>
</dbReference>